<dbReference type="OrthoDB" id="287623at2759"/>
<sequence length="170" mass="19412">MNDLQQKPEDAFEKMSEQLKAQEHCWQKEKQYLEEQYSNMLAEAHARAQEREETVQKTRQKLYGLEQIHKKPAHENNSMTNTLSNAHKAHSSLLAACALLSGALCPLYGRLCAVSCQRDILQEQVKHHKLLNQKIISLLSALPANVGNSQGKGRLGQRRAKHLVYIFRRA</sequence>
<name>A0A3L8Q5F0_CHLGU</name>
<evidence type="ECO:0000313" key="2">
    <source>
        <dbReference type="Proteomes" id="UP000276834"/>
    </source>
</evidence>
<dbReference type="Proteomes" id="UP000276834">
    <property type="component" value="Unassembled WGS sequence"/>
</dbReference>
<evidence type="ECO:0000313" key="1">
    <source>
        <dbReference type="EMBL" id="RLV62383.1"/>
    </source>
</evidence>
<feature type="non-terminal residue" evidence="1">
    <location>
        <position position="170"/>
    </location>
</feature>
<keyword evidence="2" id="KW-1185">Reference proteome</keyword>
<gene>
    <name evidence="1" type="ORF">DV515_00019372</name>
</gene>
<dbReference type="AlphaFoldDB" id="A0A3L8Q5F0"/>
<dbReference type="PANTHER" id="PTHR47899">
    <property type="entry name" value="COILED-COIL DOMAIN-CONTAINING PROTEIN 171"/>
    <property type="match status" value="1"/>
</dbReference>
<dbReference type="EMBL" id="QUSF01007903">
    <property type="protein sequence ID" value="RLV62383.1"/>
    <property type="molecule type" value="Genomic_DNA"/>
</dbReference>
<proteinExistence type="predicted"/>
<dbReference type="PANTHER" id="PTHR47899:SF1">
    <property type="entry name" value="COILED-COIL DOMAIN-CONTAINING PROTEIN 171"/>
    <property type="match status" value="1"/>
</dbReference>
<comment type="caution">
    <text evidence="1">The sequence shown here is derived from an EMBL/GenBank/DDBJ whole genome shotgun (WGS) entry which is preliminary data.</text>
</comment>
<dbReference type="InterPro" id="IPR038820">
    <property type="entry name" value="CCDC171"/>
</dbReference>
<reference evidence="1 2" key="1">
    <citation type="journal article" date="2018" name="Proc. R. Soc. B">
        <title>A non-coding region near Follistatin controls head colour polymorphism in the Gouldian finch.</title>
        <authorList>
            <person name="Toomey M.B."/>
            <person name="Marques C.I."/>
            <person name="Andrade P."/>
            <person name="Araujo P.M."/>
            <person name="Sabatino S."/>
            <person name="Gazda M.A."/>
            <person name="Afonso S."/>
            <person name="Lopes R.J."/>
            <person name="Corbo J.C."/>
            <person name="Carneiro M."/>
        </authorList>
    </citation>
    <scope>NUCLEOTIDE SEQUENCE [LARGE SCALE GENOMIC DNA]</scope>
    <source>
        <strain evidence="1">Red01</strain>
        <tissue evidence="1">Muscle</tissue>
    </source>
</reference>
<accession>A0A3L8Q5F0</accession>
<organism evidence="1 2">
    <name type="scientific">Chloebia gouldiae</name>
    <name type="common">Gouldian finch</name>
    <name type="synonym">Erythrura gouldiae</name>
    <dbReference type="NCBI Taxonomy" id="44316"/>
    <lineage>
        <taxon>Eukaryota</taxon>
        <taxon>Metazoa</taxon>
        <taxon>Chordata</taxon>
        <taxon>Craniata</taxon>
        <taxon>Vertebrata</taxon>
        <taxon>Euteleostomi</taxon>
        <taxon>Archelosauria</taxon>
        <taxon>Archosauria</taxon>
        <taxon>Dinosauria</taxon>
        <taxon>Saurischia</taxon>
        <taxon>Theropoda</taxon>
        <taxon>Coelurosauria</taxon>
        <taxon>Aves</taxon>
        <taxon>Neognathae</taxon>
        <taxon>Neoaves</taxon>
        <taxon>Telluraves</taxon>
        <taxon>Australaves</taxon>
        <taxon>Passeriformes</taxon>
        <taxon>Passeroidea</taxon>
        <taxon>Passeridae</taxon>
        <taxon>Chloebia</taxon>
    </lineage>
</organism>
<protein>
    <submittedName>
        <fullName evidence="1">Uncharacterized protein</fullName>
    </submittedName>
</protein>